<proteinExistence type="predicted"/>
<dbReference type="EMBL" id="QLTT01000014">
    <property type="protein sequence ID" value="RAS59422.1"/>
    <property type="molecule type" value="Genomic_DNA"/>
</dbReference>
<dbReference type="Proteomes" id="UP000248714">
    <property type="component" value="Unassembled WGS sequence"/>
</dbReference>
<dbReference type="InterPro" id="IPR011051">
    <property type="entry name" value="RmlC_Cupin_sf"/>
</dbReference>
<dbReference type="InterPro" id="IPR014710">
    <property type="entry name" value="RmlC-like_jellyroll"/>
</dbReference>
<sequence length="271" mass="28902">MTAILPATEPAAATTLLTHALTKPSETRSLRDLVTAVDAGAAWLADPAAARAALHDGHNPPLYHAWRDVVPARTTPAADGPVRWHADLVLYPGAVPAPGTAEPPRSIGHWNTRTQVEVFQVLTGRVLMLHTNLVDGTPVLAWRSCGPGEHVHVPPGAWHLTVAEHAPAAVFNIYTGAEPPGTATPAELPKYHRAAPPRLGVTITGDQLSLATDPSHPSTWPVQHLSASPDWAAPLTDPHGLATLYLECDDTALSALHDQTLRHSDHTAWER</sequence>
<reference evidence="1 2" key="1">
    <citation type="submission" date="2018-06" db="EMBL/GenBank/DDBJ databases">
        <title>Genomic Encyclopedia of Type Strains, Phase IV (KMG-IV): sequencing the most valuable type-strain genomes for metagenomic binning, comparative biology and taxonomic classification.</title>
        <authorList>
            <person name="Goeker M."/>
        </authorList>
    </citation>
    <scope>NUCLEOTIDE SEQUENCE [LARGE SCALE GENOMIC DNA]</scope>
    <source>
        <strain evidence="1 2">DSM 45479</strain>
    </source>
</reference>
<organism evidence="1 2">
    <name type="scientific">Lentzea atacamensis</name>
    <dbReference type="NCBI Taxonomy" id="531938"/>
    <lineage>
        <taxon>Bacteria</taxon>
        <taxon>Bacillati</taxon>
        <taxon>Actinomycetota</taxon>
        <taxon>Actinomycetes</taxon>
        <taxon>Pseudonocardiales</taxon>
        <taxon>Pseudonocardiaceae</taxon>
        <taxon>Lentzea</taxon>
    </lineage>
</organism>
<gene>
    <name evidence="1" type="ORF">C8D87_11434</name>
</gene>
<evidence type="ECO:0000313" key="1">
    <source>
        <dbReference type="EMBL" id="RAS59422.1"/>
    </source>
</evidence>
<comment type="caution">
    <text evidence="1">The sequence shown here is derived from an EMBL/GenBank/DDBJ whole genome shotgun (WGS) entry which is preliminary data.</text>
</comment>
<dbReference type="SUPFAM" id="SSF51182">
    <property type="entry name" value="RmlC-like cupins"/>
    <property type="match status" value="1"/>
</dbReference>
<evidence type="ECO:0000313" key="2">
    <source>
        <dbReference type="Proteomes" id="UP000248714"/>
    </source>
</evidence>
<name>A0ABX9DWE3_9PSEU</name>
<accession>A0ABX9DWE3</accession>
<evidence type="ECO:0008006" key="3">
    <source>
        <dbReference type="Google" id="ProtNLM"/>
    </source>
</evidence>
<protein>
    <recommendedName>
        <fullName evidence="3">Glucose-6-phosphate isomerase</fullName>
    </recommendedName>
</protein>
<dbReference type="Gene3D" id="2.60.120.10">
    <property type="entry name" value="Jelly Rolls"/>
    <property type="match status" value="1"/>
</dbReference>
<keyword evidence="2" id="KW-1185">Reference proteome</keyword>
<dbReference type="RefSeq" id="WP_112231817.1">
    <property type="nucleotide sequence ID" value="NZ_QLTT01000014.1"/>
</dbReference>